<accession>A0ABN9RZC1</accession>
<evidence type="ECO:0000259" key="7">
    <source>
        <dbReference type="PROSITE" id="PS50222"/>
    </source>
</evidence>
<keyword evidence="2" id="KW-0519">Myristate</keyword>
<dbReference type="InterPro" id="IPR028846">
    <property type="entry name" value="Recoverin"/>
</dbReference>
<dbReference type="EMBL" id="CAUYUJ010008447">
    <property type="protein sequence ID" value="CAK0823990.1"/>
    <property type="molecule type" value="Genomic_DNA"/>
</dbReference>
<sequence length="223" mass="23755">GAPEGCVAEARLDPATFKQVVSRAVPEFPRDLCGRLFKKLDAFGVGKLTFVELACGMSALSLGTMDEKLQVCFDLFDSEGRGALTLKDLGDLCATLFRVALAQGFAGAKVASTDEVLGNMERFDWSTEQAGSGDVVTELSKSWRSPSGVGRSARMSLPPGNMLRVPRSPPTASFASTSMYVTSPTEPTGLEGGREQPWRSMLMRLLVAAHVHSPGGPPLVAFE</sequence>
<dbReference type="PANTHER" id="PTHR23055:SF178">
    <property type="entry name" value="NEUROCALCIN HOMOLOG"/>
    <property type="match status" value="1"/>
</dbReference>
<comment type="similarity">
    <text evidence="1">Belongs to the recoverin family.</text>
</comment>
<evidence type="ECO:0000256" key="5">
    <source>
        <dbReference type="ARBA" id="ARBA00023288"/>
    </source>
</evidence>
<evidence type="ECO:0000256" key="3">
    <source>
        <dbReference type="ARBA" id="ARBA00022723"/>
    </source>
</evidence>
<dbReference type="Proteomes" id="UP001189429">
    <property type="component" value="Unassembled WGS sequence"/>
</dbReference>
<dbReference type="Gene3D" id="1.10.238.10">
    <property type="entry name" value="EF-hand"/>
    <property type="match status" value="1"/>
</dbReference>
<gene>
    <name evidence="8" type="ORF">PCOR1329_LOCUS24525</name>
</gene>
<evidence type="ECO:0000313" key="9">
    <source>
        <dbReference type="Proteomes" id="UP001189429"/>
    </source>
</evidence>
<protein>
    <recommendedName>
        <fullName evidence="7">EF-hand domain-containing protein</fullName>
    </recommendedName>
</protein>
<evidence type="ECO:0000256" key="2">
    <source>
        <dbReference type="ARBA" id="ARBA00022707"/>
    </source>
</evidence>
<proteinExistence type="inferred from homology"/>
<feature type="region of interest" description="Disordered" evidence="6">
    <location>
        <begin position="146"/>
        <end position="166"/>
    </location>
</feature>
<feature type="domain" description="EF-hand" evidence="7">
    <location>
        <begin position="64"/>
        <end position="99"/>
    </location>
</feature>
<organism evidence="8 9">
    <name type="scientific">Prorocentrum cordatum</name>
    <dbReference type="NCBI Taxonomy" id="2364126"/>
    <lineage>
        <taxon>Eukaryota</taxon>
        <taxon>Sar</taxon>
        <taxon>Alveolata</taxon>
        <taxon>Dinophyceae</taxon>
        <taxon>Prorocentrales</taxon>
        <taxon>Prorocentraceae</taxon>
        <taxon>Prorocentrum</taxon>
    </lineage>
</organism>
<reference evidence="8" key="1">
    <citation type="submission" date="2023-10" db="EMBL/GenBank/DDBJ databases">
        <authorList>
            <person name="Chen Y."/>
            <person name="Shah S."/>
            <person name="Dougan E. K."/>
            <person name="Thang M."/>
            <person name="Chan C."/>
        </authorList>
    </citation>
    <scope>NUCLEOTIDE SEQUENCE [LARGE SCALE GENOMIC DNA]</scope>
</reference>
<keyword evidence="9" id="KW-1185">Reference proteome</keyword>
<evidence type="ECO:0000256" key="1">
    <source>
        <dbReference type="ARBA" id="ARBA00006049"/>
    </source>
</evidence>
<dbReference type="PANTHER" id="PTHR23055">
    <property type="entry name" value="CALCIUM BINDING PROTEINS"/>
    <property type="match status" value="1"/>
</dbReference>
<feature type="non-terminal residue" evidence="8">
    <location>
        <position position="223"/>
    </location>
</feature>
<evidence type="ECO:0000256" key="4">
    <source>
        <dbReference type="ARBA" id="ARBA00022737"/>
    </source>
</evidence>
<dbReference type="InterPro" id="IPR011992">
    <property type="entry name" value="EF-hand-dom_pair"/>
</dbReference>
<comment type="caution">
    <text evidence="8">The sequence shown here is derived from an EMBL/GenBank/DDBJ whole genome shotgun (WGS) entry which is preliminary data.</text>
</comment>
<name>A0ABN9RZC1_9DINO</name>
<keyword evidence="3" id="KW-0479">Metal-binding</keyword>
<dbReference type="InterPro" id="IPR002048">
    <property type="entry name" value="EF_hand_dom"/>
</dbReference>
<feature type="non-terminal residue" evidence="8">
    <location>
        <position position="1"/>
    </location>
</feature>
<evidence type="ECO:0000313" key="8">
    <source>
        <dbReference type="EMBL" id="CAK0823990.1"/>
    </source>
</evidence>
<keyword evidence="5" id="KW-0449">Lipoprotein</keyword>
<keyword evidence="4" id="KW-0677">Repeat</keyword>
<dbReference type="SUPFAM" id="SSF47473">
    <property type="entry name" value="EF-hand"/>
    <property type="match status" value="1"/>
</dbReference>
<evidence type="ECO:0000256" key="6">
    <source>
        <dbReference type="SAM" id="MobiDB-lite"/>
    </source>
</evidence>
<dbReference type="PROSITE" id="PS50222">
    <property type="entry name" value="EF_HAND_2"/>
    <property type="match status" value="1"/>
</dbReference>